<dbReference type="InterPro" id="IPR036909">
    <property type="entry name" value="Cyt_c-like_dom_sf"/>
</dbReference>
<organism evidence="7 8">
    <name type="scientific">Paenibacillus yanchengensis</name>
    <dbReference type="NCBI Taxonomy" id="2035833"/>
    <lineage>
        <taxon>Bacteria</taxon>
        <taxon>Bacillati</taxon>
        <taxon>Bacillota</taxon>
        <taxon>Bacilli</taxon>
        <taxon>Bacillales</taxon>
        <taxon>Paenibacillaceae</taxon>
        <taxon>Paenibacillus</taxon>
    </lineage>
</organism>
<feature type="domain" description="Cytochrome c" evidence="6">
    <location>
        <begin position="31"/>
        <end position="124"/>
    </location>
</feature>
<keyword evidence="5" id="KW-0732">Signal</keyword>
<dbReference type="Gene3D" id="1.10.760.10">
    <property type="entry name" value="Cytochrome c-like domain"/>
    <property type="match status" value="1"/>
</dbReference>
<dbReference type="EMBL" id="JBHUHO010000017">
    <property type="protein sequence ID" value="MFD2115407.1"/>
    <property type="molecule type" value="Genomic_DNA"/>
</dbReference>
<comment type="caution">
    <text evidence="7">The sequence shown here is derived from an EMBL/GenBank/DDBJ whole genome shotgun (WGS) entry which is preliminary data.</text>
</comment>
<evidence type="ECO:0000256" key="2">
    <source>
        <dbReference type="ARBA" id="ARBA00022723"/>
    </source>
</evidence>
<evidence type="ECO:0000259" key="6">
    <source>
        <dbReference type="PROSITE" id="PS51007"/>
    </source>
</evidence>
<evidence type="ECO:0000313" key="8">
    <source>
        <dbReference type="Proteomes" id="UP001597362"/>
    </source>
</evidence>
<keyword evidence="2 4" id="KW-0479">Metal-binding</keyword>
<evidence type="ECO:0000256" key="4">
    <source>
        <dbReference type="PROSITE-ProRule" id="PRU00433"/>
    </source>
</evidence>
<dbReference type="PROSITE" id="PS51007">
    <property type="entry name" value="CYTC"/>
    <property type="match status" value="1"/>
</dbReference>
<accession>A0ABW4YIB5</accession>
<keyword evidence="3 4" id="KW-0408">Iron</keyword>
<keyword evidence="8" id="KW-1185">Reference proteome</keyword>
<dbReference type="InterPro" id="IPR009056">
    <property type="entry name" value="Cyt_c-like_dom"/>
</dbReference>
<reference evidence="8" key="1">
    <citation type="journal article" date="2019" name="Int. J. Syst. Evol. Microbiol.">
        <title>The Global Catalogue of Microorganisms (GCM) 10K type strain sequencing project: providing services to taxonomists for standard genome sequencing and annotation.</title>
        <authorList>
            <consortium name="The Broad Institute Genomics Platform"/>
            <consortium name="The Broad Institute Genome Sequencing Center for Infectious Disease"/>
            <person name="Wu L."/>
            <person name="Ma J."/>
        </authorList>
    </citation>
    <scope>NUCLEOTIDE SEQUENCE [LARGE SCALE GENOMIC DNA]</scope>
    <source>
        <strain evidence="8">GH52</strain>
    </source>
</reference>
<dbReference type="Pfam" id="PF13442">
    <property type="entry name" value="Cytochrome_CBB3"/>
    <property type="match status" value="1"/>
</dbReference>
<dbReference type="Proteomes" id="UP001597362">
    <property type="component" value="Unassembled WGS sequence"/>
</dbReference>
<dbReference type="SUPFAM" id="SSF46626">
    <property type="entry name" value="Cytochrome c"/>
    <property type="match status" value="1"/>
</dbReference>
<evidence type="ECO:0000256" key="3">
    <source>
        <dbReference type="ARBA" id="ARBA00023004"/>
    </source>
</evidence>
<feature type="signal peptide" evidence="5">
    <location>
        <begin position="1"/>
        <end position="24"/>
    </location>
</feature>
<keyword evidence="1 4" id="KW-0349">Heme</keyword>
<feature type="chain" id="PRO_5045261630" evidence="5">
    <location>
        <begin position="25"/>
        <end position="124"/>
    </location>
</feature>
<name>A0ABW4YIB5_9BACL</name>
<dbReference type="PROSITE" id="PS51257">
    <property type="entry name" value="PROKAR_LIPOPROTEIN"/>
    <property type="match status" value="1"/>
</dbReference>
<protein>
    <submittedName>
        <fullName evidence="7">C-type cytochrome</fullName>
    </submittedName>
</protein>
<evidence type="ECO:0000256" key="1">
    <source>
        <dbReference type="ARBA" id="ARBA00022617"/>
    </source>
</evidence>
<dbReference type="RefSeq" id="WP_377770538.1">
    <property type="nucleotide sequence ID" value="NZ_JBHUHO010000017.1"/>
</dbReference>
<evidence type="ECO:0000313" key="7">
    <source>
        <dbReference type="EMBL" id="MFD2115407.1"/>
    </source>
</evidence>
<proteinExistence type="predicted"/>
<evidence type="ECO:0000256" key="5">
    <source>
        <dbReference type="SAM" id="SignalP"/>
    </source>
</evidence>
<gene>
    <name evidence="7" type="ORF">ACFSJH_06620</name>
</gene>
<sequence length="124" mass="13498">MNKRKFVHISKIALILTSILFVLAACSDGGKQKVTGRALLSAPKDVVSVYRNNCISCHGTDLQGRIGPGTNLQKIGARLSKEEISDTIANGVIDANGGYSMKPHKDKLTAEEMDRLSEWLSKKK</sequence>